<dbReference type="HAMAP" id="MF_01464_B">
    <property type="entry name" value="SecF_B"/>
    <property type="match status" value="1"/>
</dbReference>
<dbReference type="SUPFAM" id="SSF82866">
    <property type="entry name" value="Multidrug efflux transporter AcrB transmembrane domain"/>
    <property type="match status" value="2"/>
</dbReference>
<dbReference type="GO" id="GO:0005886">
    <property type="term" value="C:plasma membrane"/>
    <property type="evidence" value="ECO:0007669"/>
    <property type="project" value="UniProtKB-SubCell"/>
</dbReference>
<keyword evidence="6 9" id="KW-1133">Transmembrane helix</keyword>
<dbReference type="NCBIfam" id="TIGR00966">
    <property type="entry name" value="transloc_SecF"/>
    <property type="match status" value="1"/>
</dbReference>
<evidence type="ECO:0000259" key="10">
    <source>
        <dbReference type="Pfam" id="PF02355"/>
    </source>
</evidence>
<dbReference type="InterPro" id="IPR054384">
    <property type="entry name" value="SecDF_P1_head"/>
</dbReference>
<feature type="transmembrane region" description="Helical" evidence="9">
    <location>
        <begin position="471"/>
        <end position="489"/>
    </location>
</feature>
<keyword evidence="3" id="KW-1003">Cell membrane</keyword>
<evidence type="ECO:0000256" key="1">
    <source>
        <dbReference type="ARBA" id="ARBA00004651"/>
    </source>
</evidence>
<dbReference type="Proteomes" id="UP000824112">
    <property type="component" value="Unassembled WGS sequence"/>
</dbReference>
<feature type="domain" description="Protein export membrane protein SecD/SecF C-terminal" evidence="10">
    <location>
        <begin position="450"/>
        <end position="633"/>
    </location>
</feature>
<dbReference type="NCBIfam" id="TIGR00916">
    <property type="entry name" value="2A0604s01"/>
    <property type="match status" value="1"/>
</dbReference>
<keyword evidence="7" id="KW-0811">Translocation</keyword>
<evidence type="ECO:0000313" key="13">
    <source>
        <dbReference type="Proteomes" id="UP000824112"/>
    </source>
</evidence>
<dbReference type="Pfam" id="PF22599">
    <property type="entry name" value="SecDF_P1_head"/>
    <property type="match status" value="1"/>
</dbReference>
<reference evidence="12" key="1">
    <citation type="submission" date="2020-10" db="EMBL/GenBank/DDBJ databases">
        <authorList>
            <person name="Gilroy R."/>
        </authorList>
    </citation>
    <scope>NUCLEOTIDE SEQUENCE</scope>
    <source>
        <strain evidence="12">CHK158-818</strain>
    </source>
</reference>
<dbReference type="PANTHER" id="PTHR30081:SF1">
    <property type="entry name" value="PROTEIN TRANSLOCASE SUBUNIT SECD"/>
    <property type="match status" value="1"/>
</dbReference>
<keyword evidence="4 9" id="KW-0812">Transmembrane</keyword>
<reference evidence="12" key="2">
    <citation type="journal article" date="2021" name="PeerJ">
        <title>Extensive microbial diversity within the chicken gut microbiome revealed by metagenomics and culture.</title>
        <authorList>
            <person name="Gilroy R."/>
            <person name="Ravi A."/>
            <person name="Getino M."/>
            <person name="Pursley I."/>
            <person name="Horton D.L."/>
            <person name="Alikhan N.F."/>
            <person name="Baker D."/>
            <person name="Gharbi K."/>
            <person name="Hall N."/>
            <person name="Watson M."/>
            <person name="Adriaenssens E.M."/>
            <person name="Foster-Nyarko E."/>
            <person name="Jarju S."/>
            <person name="Secka A."/>
            <person name="Antonio M."/>
            <person name="Oren A."/>
            <person name="Chaudhuri R.R."/>
            <person name="La Ragione R."/>
            <person name="Hildebrand F."/>
            <person name="Pallen M.J."/>
        </authorList>
    </citation>
    <scope>NUCLEOTIDE SEQUENCE</scope>
    <source>
        <strain evidence="12">CHK158-818</strain>
    </source>
</reference>
<feature type="domain" description="Protein export membrane protein SecD/SecF C-terminal" evidence="10">
    <location>
        <begin position="135"/>
        <end position="300"/>
    </location>
</feature>
<dbReference type="EMBL" id="DVNA01000007">
    <property type="protein sequence ID" value="HIU54242.1"/>
    <property type="molecule type" value="Genomic_DNA"/>
</dbReference>
<keyword evidence="5" id="KW-0653">Protein transport</keyword>
<dbReference type="InterPro" id="IPR005665">
    <property type="entry name" value="SecF_bac"/>
</dbReference>
<dbReference type="PRINTS" id="PR01755">
    <property type="entry name" value="SECFTRNLCASE"/>
</dbReference>
<dbReference type="FunFam" id="1.20.1640.10:FF:000004">
    <property type="entry name" value="Protein translocase subunit SecD"/>
    <property type="match status" value="1"/>
</dbReference>
<feature type="transmembrane region" description="Helical" evidence="9">
    <location>
        <begin position="581"/>
        <end position="600"/>
    </location>
</feature>
<dbReference type="InterPro" id="IPR022646">
    <property type="entry name" value="SecD/SecF_CS"/>
</dbReference>
<dbReference type="InterPro" id="IPR022645">
    <property type="entry name" value="SecD/SecF_bac"/>
</dbReference>
<dbReference type="GO" id="GO:0006886">
    <property type="term" value="P:intracellular protein transport"/>
    <property type="evidence" value="ECO:0007669"/>
    <property type="project" value="InterPro"/>
</dbReference>
<evidence type="ECO:0000256" key="9">
    <source>
        <dbReference type="SAM" id="Phobius"/>
    </source>
</evidence>
<dbReference type="InterPro" id="IPR005791">
    <property type="entry name" value="SecD"/>
</dbReference>
<evidence type="ECO:0000256" key="2">
    <source>
        <dbReference type="ARBA" id="ARBA00022448"/>
    </source>
</evidence>
<keyword evidence="2" id="KW-0813">Transport</keyword>
<dbReference type="Pfam" id="PF07549">
    <property type="entry name" value="Sec_GG"/>
    <property type="match status" value="1"/>
</dbReference>
<evidence type="ECO:0000256" key="8">
    <source>
        <dbReference type="ARBA" id="ARBA00023136"/>
    </source>
</evidence>
<feature type="domain" description="SecDF P1 head subdomain" evidence="11">
    <location>
        <begin position="38"/>
        <end position="133"/>
    </location>
</feature>
<feature type="transmembrane region" description="Helical" evidence="9">
    <location>
        <begin position="340"/>
        <end position="358"/>
    </location>
</feature>
<evidence type="ECO:0000256" key="7">
    <source>
        <dbReference type="ARBA" id="ARBA00023010"/>
    </source>
</evidence>
<dbReference type="InterPro" id="IPR022813">
    <property type="entry name" value="SecD/SecF_arch_bac"/>
</dbReference>
<evidence type="ECO:0000256" key="4">
    <source>
        <dbReference type="ARBA" id="ARBA00022692"/>
    </source>
</evidence>
<feature type="transmembrane region" description="Helical" evidence="9">
    <location>
        <begin position="531"/>
        <end position="551"/>
    </location>
</feature>
<feature type="transmembrane region" description="Helical" evidence="9">
    <location>
        <begin position="606"/>
        <end position="632"/>
    </location>
</feature>
<comment type="caution">
    <text evidence="12">The sequence shown here is derived from an EMBL/GenBank/DDBJ whole genome shotgun (WGS) entry which is preliminary data.</text>
</comment>
<feature type="transmembrane region" description="Helical" evidence="9">
    <location>
        <begin position="252"/>
        <end position="274"/>
    </location>
</feature>
<evidence type="ECO:0000256" key="5">
    <source>
        <dbReference type="ARBA" id="ARBA00022927"/>
    </source>
</evidence>
<evidence type="ECO:0000256" key="6">
    <source>
        <dbReference type="ARBA" id="ARBA00022989"/>
    </source>
</evidence>
<accession>A0A9D1M620</accession>
<dbReference type="InterPro" id="IPR048634">
    <property type="entry name" value="SecD_SecF_C"/>
</dbReference>
<dbReference type="PANTHER" id="PTHR30081">
    <property type="entry name" value="PROTEIN-EXPORT MEMBRANE PROTEIN SEC"/>
    <property type="match status" value="1"/>
</dbReference>
<dbReference type="AlphaFoldDB" id="A0A9D1M620"/>
<feature type="non-terminal residue" evidence="12">
    <location>
        <position position="1"/>
    </location>
</feature>
<feature type="transmembrane region" description="Helical" evidence="9">
    <location>
        <begin position="157"/>
        <end position="178"/>
    </location>
</feature>
<dbReference type="Gene3D" id="1.20.1640.10">
    <property type="entry name" value="Multidrug efflux transporter AcrB transmembrane domain"/>
    <property type="match status" value="2"/>
</dbReference>
<organism evidence="12 13">
    <name type="scientific">Candidatus Gallibacteroides avistercoris</name>
    <dbReference type="NCBI Taxonomy" id="2840833"/>
    <lineage>
        <taxon>Bacteria</taxon>
        <taxon>Pseudomonadati</taxon>
        <taxon>Bacteroidota</taxon>
        <taxon>Bacteroidia</taxon>
        <taxon>Bacteroidales</taxon>
        <taxon>Bacteroidaceae</taxon>
        <taxon>Bacteroidaceae incertae sedis</taxon>
        <taxon>Candidatus Gallibacteroides</taxon>
    </lineage>
</organism>
<dbReference type="Pfam" id="PF02355">
    <property type="entry name" value="SecD_SecF_C"/>
    <property type="match status" value="2"/>
</dbReference>
<dbReference type="NCBIfam" id="TIGR01129">
    <property type="entry name" value="secD"/>
    <property type="match status" value="1"/>
</dbReference>
<dbReference type="Gene3D" id="3.30.1360.200">
    <property type="match status" value="1"/>
</dbReference>
<evidence type="ECO:0000259" key="11">
    <source>
        <dbReference type="Pfam" id="PF22599"/>
    </source>
</evidence>
<gene>
    <name evidence="12" type="primary">secD</name>
    <name evidence="12" type="ORF">IAB03_00360</name>
</gene>
<feature type="transmembrane region" description="Helical" evidence="9">
    <location>
        <begin position="280"/>
        <end position="299"/>
    </location>
</feature>
<dbReference type="InterPro" id="IPR055344">
    <property type="entry name" value="SecD_SecF_C_bact"/>
</dbReference>
<comment type="subcellular location">
    <subcellularLocation>
        <location evidence="1">Cell membrane</location>
        <topology evidence="1">Multi-pass membrane protein</topology>
    </subcellularLocation>
</comment>
<proteinExistence type="inferred from homology"/>
<protein>
    <submittedName>
        <fullName evidence="12">Protein translocase subunit SecD</fullName>
    </submittedName>
</protein>
<feature type="transmembrane region" description="Helical" evidence="9">
    <location>
        <begin position="185"/>
        <end position="204"/>
    </location>
</feature>
<name>A0A9D1M620_9BACT</name>
<feature type="transmembrane region" description="Helical" evidence="9">
    <location>
        <begin position="496"/>
        <end position="519"/>
    </location>
</feature>
<keyword evidence="8 9" id="KW-0472">Membrane</keyword>
<sequence>VKEVLPRYLVFKWTVKAIDEKEQYFQLVALKGSNRNGSPALAGDVVTDANVSYGQGSKMPTVSMQMSPEGAKTWARLTKENIGRCIAIALDDYVYSFPVVNQEIPGGSSEISGNFTAEEANDLANVLKSGKMIARVHIVQEDVIGPSLGKEAIESGIWSFVFALVILMIYMIGIYNIVPGLIANIGLIINMFFTMGVLASFHAVLTLSGIAGLVLSLGMAVDANVLIYERAKEELRAGKTLRKAIDEAYKNAFSAIFDSNLTSIITGVVLFYFGTGPIKGFATTLIIGIISSFFVAIFLSRMAFERGIEQGWFKNLTFTTFLTKKFMTNCRYDFIGSSKIGHIISISAIVICSISFAVRGLNQGIDFSGGSNYIIRFEQPANTVEVANMLKPQFEGASLTVITIGTENQVRVSTNYKIEDKENDIDKEIKEKLYAGLKPMLGNSTYEQFVDNNIQSFQKVGPSVADDIRTGAIWAVLFSLIGMGLYILIRFRDIAFSVGTITSVAFSTFMIIGFYSLFYGILPFSMEIDQSFIAAILTVIGYSVNDTVVVFDRIREVNSLYPTRDKKAIMNEAMNSTLSRTFNTTMSTAIVLLCIFLLGGDTIRSFTFAMLFGIIIGTYSTLFNAAPIAYSIQMHRLKKAAKKK</sequence>
<evidence type="ECO:0000313" key="12">
    <source>
        <dbReference type="EMBL" id="HIU54242.1"/>
    </source>
</evidence>
<evidence type="ECO:0000256" key="3">
    <source>
        <dbReference type="ARBA" id="ARBA00022475"/>
    </source>
</evidence>
<feature type="transmembrane region" description="Helical" evidence="9">
    <location>
        <begin position="210"/>
        <end position="231"/>
    </location>
</feature>
<dbReference type="GO" id="GO:0015450">
    <property type="term" value="F:protein-transporting ATPase activity"/>
    <property type="evidence" value="ECO:0007669"/>
    <property type="project" value="InterPro"/>
</dbReference>